<keyword evidence="2" id="KW-1185">Reference proteome</keyword>
<organism evidence="1 2">
    <name type="scientific">Nematocida parisii (strain ERTm3)</name>
    <name type="common">Nematode killer fungus</name>
    <dbReference type="NCBI Taxonomy" id="935791"/>
    <lineage>
        <taxon>Eukaryota</taxon>
        <taxon>Fungi</taxon>
        <taxon>Fungi incertae sedis</taxon>
        <taxon>Microsporidia</taxon>
        <taxon>Nematocida</taxon>
    </lineage>
</organism>
<evidence type="ECO:0000313" key="1">
    <source>
        <dbReference type="EMBL" id="EIJ88160.1"/>
    </source>
</evidence>
<accession>I3EG13</accession>
<reference evidence="1" key="1">
    <citation type="submission" date="2011-01" db="EMBL/GenBank/DDBJ databases">
        <title>The Genome Sequence of Nematocida parisii strain ERTm3.</title>
        <authorList>
            <consortium name="The Broad Institute Genome Sequencing Platform"/>
            <consortium name="The Broad Institute Genome Sequencing Center for Infectious Disease"/>
            <person name="Cuomo C."/>
            <person name="Troemel E."/>
            <person name="Young S.K."/>
            <person name="Zeng Q."/>
            <person name="Gargeya S."/>
            <person name="Fitzgerald M."/>
            <person name="Haas B."/>
            <person name="Abouelleil A."/>
            <person name="Alvarado L."/>
            <person name="Arachchi H.M."/>
            <person name="Berlin A."/>
            <person name="Chapman S.B."/>
            <person name="Gearin G."/>
            <person name="Goldberg J."/>
            <person name="Griggs A."/>
            <person name="Gujja S."/>
            <person name="Hansen M."/>
            <person name="Heiman D."/>
            <person name="Howarth C."/>
            <person name="Larimer J."/>
            <person name="Lui A."/>
            <person name="MacDonald P.J.P."/>
            <person name="McCowen C."/>
            <person name="Montmayeur A."/>
            <person name="Murphy C."/>
            <person name="Neiman D."/>
            <person name="Pearson M."/>
            <person name="Priest M."/>
            <person name="Roberts A."/>
            <person name="Saif S."/>
            <person name="Shea T."/>
            <person name="Sisk P."/>
            <person name="Stolte C."/>
            <person name="Sykes S."/>
            <person name="Wortman J."/>
            <person name="Nusbaum C."/>
            <person name="Birren B."/>
        </authorList>
    </citation>
    <scope>NUCLEOTIDE SEQUENCE</scope>
    <source>
        <strain evidence="1">ERTm3</strain>
    </source>
</reference>
<dbReference type="VEuPathDB" id="MicrosporidiaDB:NEQG_01604"/>
<name>I3EG13_NEMP3</name>
<dbReference type="EMBL" id="GL870879">
    <property type="protein sequence ID" value="EIJ88160.1"/>
    <property type="molecule type" value="Genomic_DNA"/>
</dbReference>
<dbReference type="AlphaFoldDB" id="I3EG13"/>
<sequence length="105" mass="12178">MPSMYTAVYSHKNAMMYESEAAGISRMLVHSAVEIMSCEIKERKEHLFIKIIEYNGLKVSGLLLENGYRVLCVFQSGESEKKEMEEVGNLFRQKVLQGEFNRFEF</sequence>
<dbReference type="HOGENOM" id="CLU_2237285_0_0_1"/>
<dbReference type="OrthoDB" id="2186452at2759"/>
<gene>
    <name evidence="1" type="ORF">NEQG_01604</name>
</gene>
<proteinExistence type="predicted"/>
<protein>
    <submittedName>
        <fullName evidence="1">Uncharacterized protein</fullName>
    </submittedName>
</protein>
<dbReference type="Proteomes" id="UP000002872">
    <property type="component" value="Unassembled WGS sequence"/>
</dbReference>
<evidence type="ECO:0000313" key="2">
    <source>
        <dbReference type="Proteomes" id="UP000002872"/>
    </source>
</evidence>
<dbReference type="OMA" id="HSAVEIM"/>
<dbReference type="InParanoid" id="I3EG13"/>